<protein>
    <recommendedName>
        <fullName evidence="10">Cytoplasmic protein NCK2</fullName>
    </recommendedName>
</protein>
<evidence type="ECO:0000256" key="2">
    <source>
        <dbReference type="ARBA" id="ARBA00022999"/>
    </source>
</evidence>
<dbReference type="SMART" id="SM00326">
    <property type="entry name" value="SH3"/>
    <property type="match status" value="3"/>
</dbReference>
<dbReference type="InterPro" id="IPR051184">
    <property type="entry name" value="Tyrosine-phos_adapter"/>
</dbReference>
<reference evidence="8" key="1">
    <citation type="submission" date="2019-08" db="EMBL/GenBank/DDBJ databases">
        <title>The improved chromosome-level genome for the pearl oyster Pinctada fucata martensii using PacBio sequencing and Hi-C.</title>
        <authorList>
            <person name="Zheng Z."/>
        </authorList>
    </citation>
    <scope>NUCLEOTIDE SEQUENCE</scope>
    <source>
        <strain evidence="8">ZZ-2019</strain>
        <tissue evidence="8">Adductor muscle</tissue>
    </source>
</reference>
<dbReference type="Gene3D" id="3.30.505.10">
    <property type="entry name" value="SH2 domain"/>
    <property type="match status" value="1"/>
</dbReference>
<feature type="compositionally biased region" description="Polar residues" evidence="5">
    <location>
        <begin position="90"/>
        <end position="109"/>
    </location>
</feature>
<dbReference type="PRINTS" id="PR00452">
    <property type="entry name" value="SH3DOMAIN"/>
</dbReference>
<name>A0AA88Y4Y8_PINIB</name>
<dbReference type="GO" id="GO:0016477">
    <property type="term" value="P:cell migration"/>
    <property type="evidence" value="ECO:0007669"/>
    <property type="project" value="TreeGrafter"/>
</dbReference>
<evidence type="ECO:0000313" key="9">
    <source>
        <dbReference type="Proteomes" id="UP001186944"/>
    </source>
</evidence>
<sequence length="405" mass="46074">MGEEQVMVIAKYDYKAENTQELDIKKHEKLVLLDDTREWWKVQNSRNKAGYVPSNYVKRSNSKASKLFNSLKKQIGRKGKSESKPPGTSPLVSRNGDTGSDQNSVSSDIQIVDPQPAIAKFNYSPKRADEISLLKGERIMVLEKSIDGWWKGRKSDNITTGWFPSNYVDLDQNEYTTAADLDEYEQNSHNDELPHHETVFALYAFQSNTNEELAFEKGEKLVILDKPSEDPDWWKALNSRGEVGLIPRNYVQTNEDNEAEVNTNTSSCTPQSQSTSSLSNASNLSAVGLTSRKQFRVSGPLAEKDWYYGKISRQECEDLLKKFADDGDFLIRDSESASGNFTVVLKAKERNKHFRVSVSEGIYHIGQQKFSSLDDLIEHYKKHPIFKHEAEKLYLVKSFSMPAEF</sequence>
<dbReference type="CDD" id="cd11767">
    <property type="entry name" value="SH3_Nck_3"/>
    <property type="match status" value="1"/>
</dbReference>
<organism evidence="8 9">
    <name type="scientific">Pinctada imbricata</name>
    <name type="common">Atlantic pearl-oyster</name>
    <name type="synonym">Pinctada martensii</name>
    <dbReference type="NCBI Taxonomy" id="66713"/>
    <lineage>
        <taxon>Eukaryota</taxon>
        <taxon>Metazoa</taxon>
        <taxon>Spiralia</taxon>
        <taxon>Lophotrochozoa</taxon>
        <taxon>Mollusca</taxon>
        <taxon>Bivalvia</taxon>
        <taxon>Autobranchia</taxon>
        <taxon>Pteriomorphia</taxon>
        <taxon>Pterioida</taxon>
        <taxon>Pterioidea</taxon>
        <taxon>Pteriidae</taxon>
        <taxon>Pinctada</taxon>
    </lineage>
</organism>
<dbReference type="InterPro" id="IPR036028">
    <property type="entry name" value="SH3-like_dom_sf"/>
</dbReference>
<dbReference type="PRINTS" id="PR00401">
    <property type="entry name" value="SH2DOMAIN"/>
</dbReference>
<dbReference type="GO" id="GO:0005737">
    <property type="term" value="C:cytoplasm"/>
    <property type="evidence" value="ECO:0007669"/>
    <property type="project" value="TreeGrafter"/>
</dbReference>
<feature type="domain" description="SH2" evidence="6">
    <location>
        <begin position="306"/>
        <end position="403"/>
    </location>
</feature>
<proteinExistence type="predicted"/>
<feature type="compositionally biased region" description="Low complexity" evidence="5">
    <location>
        <begin position="262"/>
        <end position="280"/>
    </location>
</feature>
<dbReference type="FunFam" id="2.30.30.40:FF:000061">
    <property type="entry name" value="Cytoplasmic protein"/>
    <property type="match status" value="1"/>
</dbReference>
<dbReference type="GO" id="GO:0035591">
    <property type="term" value="F:signaling adaptor activity"/>
    <property type="evidence" value="ECO:0007669"/>
    <property type="project" value="TreeGrafter"/>
</dbReference>
<dbReference type="SMART" id="SM00252">
    <property type="entry name" value="SH2"/>
    <property type="match status" value="1"/>
</dbReference>
<dbReference type="CDD" id="cd11765">
    <property type="entry name" value="SH3_Nck_1"/>
    <property type="match status" value="1"/>
</dbReference>
<dbReference type="Pfam" id="PF00018">
    <property type="entry name" value="SH3_1"/>
    <property type="match status" value="3"/>
</dbReference>
<evidence type="ECO:0000256" key="1">
    <source>
        <dbReference type="ARBA" id="ARBA00022443"/>
    </source>
</evidence>
<feature type="domain" description="SH3" evidence="7">
    <location>
        <begin position="3"/>
        <end position="62"/>
    </location>
</feature>
<feature type="domain" description="SH3" evidence="7">
    <location>
        <begin position="112"/>
        <end position="173"/>
    </location>
</feature>
<feature type="region of interest" description="Disordered" evidence="5">
    <location>
        <begin position="74"/>
        <end position="109"/>
    </location>
</feature>
<feature type="region of interest" description="Disordered" evidence="5">
    <location>
        <begin position="257"/>
        <end position="280"/>
    </location>
</feature>
<dbReference type="PROSITE" id="PS50001">
    <property type="entry name" value="SH2"/>
    <property type="match status" value="1"/>
</dbReference>
<dbReference type="SUPFAM" id="SSF55550">
    <property type="entry name" value="SH2 domain"/>
    <property type="match status" value="1"/>
</dbReference>
<keyword evidence="2 3" id="KW-0727">SH2 domain</keyword>
<gene>
    <name evidence="8" type="ORF">FSP39_001146</name>
</gene>
<dbReference type="GO" id="GO:0030971">
    <property type="term" value="F:receptor tyrosine kinase binding"/>
    <property type="evidence" value="ECO:0007669"/>
    <property type="project" value="TreeGrafter"/>
</dbReference>
<evidence type="ECO:0000313" key="8">
    <source>
        <dbReference type="EMBL" id="KAK3094391.1"/>
    </source>
</evidence>
<dbReference type="InterPro" id="IPR036860">
    <property type="entry name" value="SH2_dom_sf"/>
</dbReference>
<dbReference type="Pfam" id="PF00017">
    <property type="entry name" value="SH2"/>
    <property type="match status" value="1"/>
</dbReference>
<dbReference type="PROSITE" id="PS50002">
    <property type="entry name" value="SH3"/>
    <property type="match status" value="3"/>
</dbReference>
<dbReference type="SUPFAM" id="SSF50044">
    <property type="entry name" value="SH3-domain"/>
    <property type="match status" value="3"/>
</dbReference>
<dbReference type="EMBL" id="VSWD01000008">
    <property type="protein sequence ID" value="KAK3094391.1"/>
    <property type="molecule type" value="Genomic_DNA"/>
</dbReference>
<evidence type="ECO:0000256" key="3">
    <source>
        <dbReference type="PROSITE-ProRule" id="PRU00191"/>
    </source>
</evidence>
<feature type="domain" description="SH3" evidence="7">
    <location>
        <begin position="194"/>
        <end position="256"/>
    </location>
</feature>
<accession>A0AA88Y4Y8</accession>
<dbReference type="GO" id="GO:0048013">
    <property type="term" value="P:ephrin receptor signaling pathway"/>
    <property type="evidence" value="ECO:0007669"/>
    <property type="project" value="TreeGrafter"/>
</dbReference>
<dbReference type="InterPro" id="IPR001452">
    <property type="entry name" value="SH3_domain"/>
</dbReference>
<evidence type="ECO:0000259" key="7">
    <source>
        <dbReference type="PROSITE" id="PS50002"/>
    </source>
</evidence>
<dbReference type="PANTHER" id="PTHR19969:SF14">
    <property type="entry name" value="DREADLOCKS, ISOFORM B"/>
    <property type="match status" value="1"/>
</dbReference>
<evidence type="ECO:0000256" key="5">
    <source>
        <dbReference type="SAM" id="MobiDB-lite"/>
    </source>
</evidence>
<dbReference type="AlphaFoldDB" id="A0AA88Y4Y8"/>
<dbReference type="InterPro" id="IPR000980">
    <property type="entry name" value="SH2"/>
</dbReference>
<dbReference type="FunFam" id="2.30.30.40:FF:000110">
    <property type="entry name" value="Cytoplasmic protein"/>
    <property type="match status" value="1"/>
</dbReference>
<dbReference type="PANTHER" id="PTHR19969">
    <property type="entry name" value="SH2-SH3 ADAPTOR PROTEIN-RELATED"/>
    <property type="match status" value="1"/>
</dbReference>
<dbReference type="Gene3D" id="2.30.30.40">
    <property type="entry name" value="SH3 Domains"/>
    <property type="match status" value="3"/>
</dbReference>
<keyword evidence="1 4" id="KW-0728">SH3 domain</keyword>
<dbReference type="Proteomes" id="UP001186944">
    <property type="component" value="Unassembled WGS sequence"/>
</dbReference>
<comment type="caution">
    <text evidence="8">The sequence shown here is derived from an EMBL/GenBank/DDBJ whole genome shotgun (WGS) entry which is preliminary data.</text>
</comment>
<evidence type="ECO:0008006" key="10">
    <source>
        <dbReference type="Google" id="ProtNLM"/>
    </source>
</evidence>
<evidence type="ECO:0000259" key="6">
    <source>
        <dbReference type="PROSITE" id="PS50001"/>
    </source>
</evidence>
<evidence type="ECO:0000256" key="4">
    <source>
        <dbReference type="PROSITE-ProRule" id="PRU00192"/>
    </source>
</evidence>
<keyword evidence="9" id="KW-1185">Reference proteome</keyword>